<name>K6GI20_9GAMM</name>
<dbReference type="Gene3D" id="3.40.50.2000">
    <property type="entry name" value="Glycogen Phosphorylase B"/>
    <property type="match status" value="2"/>
</dbReference>
<dbReference type="EMBL" id="AMWX01000002">
    <property type="protein sequence ID" value="EKO36676.1"/>
    <property type="molecule type" value="Genomic_DNA"/>
</dbReference>
<organism evidence="2 3">
    <name type="scientific">SAR86 cluster bacterium SAR86E</name>
    <dbReference type="NCBI Taxonomy" id="1208365"/>
    <lineage>
        <taxon>Bacteria</taxon>
        <taxon>Pseudomonadati</taxon>
        <taxon>Pseudomonadota</taxon>
        <taxon>Gammaproteobacteria</taxon>
        <taxon>SAR86 cluster</taxon>
    </lineage>
</organism>
<evidence type="ECO:0000313" key="3">
    <source>
        <dbReference type="Proteomes" id="UP000010310"/>
    </source>
</evidence>
<dbReference type="PANTHER" id="PTHR12526">
    <property type="entry name" value="GLYCOSYLTRANSFERASE"/>
    <property type="match status" value="1"/>
</dbReference>
<comment type="caution">
    <text evidence="2">The sequence shown here is derived from an EMBL/GenBank/DDBJ whole genome shotgun (WGS) entry which is preliminary data.</text>
</comment>
<evidence type="ECO:0000259" key="1">
    <source>
        <dbReference type="Pfam" id="PF00534"/>
    </source>
</evidence>
<dbReference type="CDD" id="cd03801">
    <property type="entry name" value="GT4_PimA-like"/>
    <property type="match status" value="1"/>
</dbReference>
<dbReference type="GO" id="GO:1901135">
    <property type="term" value="P:carbohydrate derivative metabolic process"/>
    <property type="evidence" value="ECO:0007669"/>
    <property type="project" value="UniProtKB-ARBA"/>
</dbReference>
<accession>K6GI20</accession>
<keyword evidence="2" id="KW-0328">Glycosyltransferase</keyword>
<protein>
    <submittedName>
        <fullName evidence="2">Glycosyltransferase, group 1 family protein</fullName>
        <ecNumber evidence="2">2.4.-.-</ecNumber>
    </submittedName>
</protein>
<dbReference type="EC" id="2.4.-.-" evidence="2"/>
<dbReference type="Proteomes" id="UP000010310">
    <property type="component" value="Unassembled WGS sequence"/>
</dbReference>
<dbReference type="GO" id="GO:0016757">
    <property type="term" value="F:glycosyltransferase activity"/>
    <property type="evidence" value="ECO:0007669"/>
    <property type="project" value="UniProtKB-KW"/>
</dbReference>
<feature type="domain" description="Glycosyl transferase family 1" evidence="1">
    <location>
        <begin position="37"/>
        <end position="192"/>
    </location>
</feature>
<gene>
    <name evidence="2" type="ORF">B273_0878</name>
</gene>
<dbReference type="Pfam" id="PF00534">
    <property type="entry name" value="Glycos_transf_1"/>
    <property type="match status" value="1"/>
</dbReference>
<evidence type="ECO:0000313" key="2">
    <source>
        <dbReference type="EMBL" id="EKO36676.1"/>
    </source>
</evidence>
<proteinExistence type="predicted"/>
<sequence>MKRFLTRYPKNCSKNVVIPHGFDTSLELVDSRISQDNVLRIISAGRFVEKKGFTDLIEAAAILEDEKFPVQIKLFGSGALEKTIINRIKTLGLTNIEVMGWTSSLTQEFLAADIFCIPSHEEPFGLIIGEAMLSGLPVVSTKTDGGLEILGSNPENRGGLLVNINDPAEIKNALISLQNKELRTKLSNNAKENIRTNFSLEKLSTNLRSLIDDAA</sequence>
<dbReference type="InterPro" id="IPR001296">
    <property type="entry name" value="Glyco_trans_1"/>
</dbReference>
<reference evidence="2 3" key="1">
    <citation type="submission" date="2012-09" db="EMBL/GenBank/DDBJ databases">
        <authorList>
            <person name="Dupont C.L."/>
            <person name="Rusch D.B."/>
            <person name="Lombardo M.-J."/>
            <person name="Novotny M."/>
            <person name="Yee-Greenbaum J."/>
            <person name="Laskin R."/>
        </authorList>
    </citation>
    <scope>NUCLEOTIDE SEQUENCE [LARGE SCALE GENOMIC DNA]</scope>
    <source>
        <strain evidence="2">SAR86E</strain>
    </source>
</reference>
<dbReference type="SUPFAM" id="SSF53756">
    <property type="entry name" value="UDP-Glycosyltransferase/glycogen phosphorylase"/>
    <property type="match status" value="1"/>
</dbReference>
<dbReference type="AlphaFoldDB" id="K6GI20"/>
<keyword evidence="2" id="KW-0808">Transferase</keyword>
<dbReference type="STRING" id="1208365.B273_0878"/>
<keyword evidence="3" id="KW-1185">Reference proteome</keyword>